<comment type="caution">
    <text evidence="1">The sequence shown here is derived from an EMBL/GenBank/DDBJ whole genome shotgun (WGS) entry which is preliminary data.</text>
</comment>
<keyword evidence="2" id="KW-1185">Reference proteome</keyword>
<evidence type="ECO:0000313" key="2">
    <source>
        <dbReference type="Proteomes" id="UP001241377"/>
    </source>
</evidence>
<gene>
    <name evidence="1" type="ORF">QFC19_003167</name>
</gene>
<dbReference type="EMBL" id="JASBWR010000029">
    <property type="protein sequence ID" value="KAJ9106667.1"/>
    <property type="molecule type" value="Genomic_DNA"/>
</dbReference>
<accession>A0ACC2W7U0</accession>
<dbReference type="Proteomes" id="UP001241377">
    <property type="component" value="Unassembled WGS sequence"/>
</dbReference>
<reference evidence="1" key="1">
    <citation type="submission" date="2023-04" db="EMBL/GenBank/DDBJ databases">
        <title>Draft Genome sequencing of Naganishia species isolated from polar environments using Oxford Nanopore Technology.</title>
        <authorList>
            <person name="Leo P."/>
            <person name="Venkateswaran K."/>
        </authorList>
    </citation>
    <scope>NUCLEOTIDE SEQUENCE</scope>
    <source>
        <strain evidence="1">MNA-CCFEE 5261</strain>
    </source>
</reference>
<sequence>MPKEVNSGQDASKTKHNTSKNETNGSTVPAGVLNGNDAGVGSVAGVQNATDESSELSDLGDDSEAETDQMDFLEDGDDLNKKLDLRALSDLTQLARLQGVDSDEEDVKKLEEPHLGDEQALSLNPKDNEEANREIMKDIDAIHEELGQPTPLLRPESKVESLSESTESRPEPAKKRKVSDEERSRKKQKSEVEPDVKNEESENVDEETDQIDSKVKPEDEPLDSVVHETVEETAEEAEAEAEDDEGDEEEADEADEPGARAEEANSDEEGAEDEEEDEEEDADMSEKRQAAVAELIEIEKAFASLRDKMYHDKLNLLEHELQLCVEGSHPELSKIYYKINAFHQDALRQANSNLSYRLKCIDRETVACRTAVHQNFLKQVYDSKSEMITNTTSMWYKINRERNQLDQLVPDYSYSASGGAFVSNDGNDDGSTALPQSVLYELVSQRNAINHQLGILNGLVEFSGIPAAVGSSLGDEQQVPELLLRKASEEEIADDLRAMGVMS</sequence>
<protein>
    <submittedName>
        <fullName evidence="1">Uncharacterized protein</fullName>
    </submittedName>
</protein>
<evidence type="ECO:0000313" key="1">
    <source>
        <dbReference type="EMBL" id="KAJ9106667.1"/>
    </source>
</evidence>
<proteinExistence type="predicted"/>
<name>A0ACC2W7U0_9TREE</name>
<organism evidence="1 2">
    <name type="scientific">Naganishia cerealis</name>
    <dbReference type="NCBI Taxonomy" id="610337"/>
    <lineage>
        <taxon>Eukaryota</taxon>
        <taxon>Fungi</taxon>
        <taxon>Dikarya</taxon>
        <taxon>Basidiomycota</taxon>
        <taxon>Agaricomycotina</taxon>
        <taxon>Tremellomycetes</taxon>
        <taxon>Filobasidiales</taxon>
        <taxon>Filobasidiaceae</taxon>
        <taxon>Naganishia</taxon>
    </lineage>
</organism>